<name>A0ACC2QZ14_9NEOP</name>
<proteinExistence type="predicted"/>
<protein>
    <submittedName>
        <fullName evidence="1">Uncharacterized protein</fullName>
    </submittedName>
</protein>
<organism evidence="1 2">
    <name type="scientific">Mythimna loreyi</name>
    <dbReference type="NCBI Taxonomy" id="667449"/>
    <lineage>
        <taxon>Eukaryota</taxon>
        <taxon>Metazoa</taxon>
        <taxon>Ecdysozoa</taxon>
        <taxon>Arthropoda</taxon>
        <taxon>Hexapoda</taxon>
        <taxon>Insecta</taxon>
        <taxon>Pterygota</taxon>
        <taxon>Neoptera</taxon>
        <taxon>Endopterygota</taxon>
        <taxon>Lepidoptera</taxon>
        <taxon>Glossata</taxon>
        <taxon>Ditrysia</taxon>
        <taxon>Noctuoidea</taxon>
        <taxon>Noctuidae</taxon>
        <taxon>Noctuinae</taxon>
        <taxon>Hadenini</taxon>
        <taxon>Mythimna</taxon>
    </lineage>
</organism>
<dbReference type="EMBL" id="CM056785">
    <property type="protein sequence ID" value="KAJ8728403.1"/>
    <property type="molecule type" value="Genomic_DNA"/>
</dbReference>
<evidence type="ECO:0000313" key="1">
    <source>
        <dbReference type="EMBL" id="KAJ8728403.1"/>
    </source>
</evidence>
<sequence>MLNDIECVQLSQCEILEPKIRIQFKPIRRYTSPTICMSILIFMFLVYYTPWLYPMIIKPNNTEDALPSAEDPNFYPKARSIFFHETLSSGLHVRHACAVEAAARAHPKSEVYVLFSNPVTDFDLKTGCLADLRQFSNVKFLRVHTAEYSKGTVVQSVLLNDVLQSTFRIQHEADILRMLTLNKWGGIYLDTDMIVTKSLEHLPLNFIAKETRKVFATGILSFAKDEIGTNLTRNIIKEISKKYNPMLWASVSINAIDPVIRKLCPKVVSYEDFQKVPFINCQGLTIFNRDLFYPQHFSQVHDLFKTQPKPYDLTRPYTYHIRIRQIMKKSRKTKRGFSFACITMCIILFVKELYMISYWKTIANYYSNEGDALSSAEDPNFTPKLNNSLFFHKTSYNGELNAREACSVEAAARAHPTREIYVLFSVPVTDHELKTGCLAKLHRFPNVKFLRVHIDQYSKGTVVQPILCNDLKESRYPIQHTADILRMLTLNKWGGISLESDMVVVKPLDILPPNWIVKQSEKFVAPGIMSFSKDEIGTNITNSILEEIFKTYNPNDKLVTGKSAIRKVVQRMCPVRIRWENCPDIGIYKDKLFYPIHKILMKDERVRIFQESFSFQWNSLSPNRRTKHSHYLSNEKLAERYCPSILEQFRKELLSN</sequence>
<evidence type="ECO:0000313" key="2">
    <source>
        <dbReference type="Proteomes" id="UP001231649"/>
    </source>
</evidence>
<reference evidence="1" key="1">
    <citation type="submission" date="2023-03" db="EMBL/GenBank/DDBJ databases">
        <title>Chromosome-level genomes of two armyworms, Mythimna separata and Mythimna loreyi, provide insights into the biosynthesis and reception of sex pheromones.</title>
        <authorList>
            <person name="Zhao H."/>
        </authorList>
    </citation>
    <scope>NUCLEOTIDE SEQUENCE</scope>
    <source>
        <strain evidence="1">BeijingLab</strain>
    </source>
</reference>
<keyword evidence="2" id="KW-1185">Reference proteome</keyword>
<dbReference type="Proteomes" id="UP001231649">
    <property type="component" value="Chromosome 9"/>
</dbReference>
<accession>A0ACC2QZ14</accession>
<gene>
    <name evidence="1" type="ORF">PYW08_016788</name>
</gene>
<comment type="caution">
    <text evidence="1">The sequence shown here is derived from an EMBL/GenBank/DDBJ whole genome shotgun (WGS) entry which is preliminary data.</text>
</comment>